<dbReference type="OrthoDB" id="9816424at2"/>
<organism evidence="1 2">
    <name type="scientific">Dankookia rubra</name>
    <dbReference type="NCBI Taxonomy" id="1442381"/>
    <lineage>
        <taxon>Bacteria</taxon>
        <taxon>Pseudomonadati</taxon>
        <taxon>Pseudomonadota</taxon>
        <taxon>Alphaproteobacteria</taxon>
        <taxon>Acetobacterales</taxon>
        <taxon>Roseomonadaceae</taxon>
        <taxon>Dankookia</taxon>
    </lineage>
</organism>
<protein>
    <recommendedName>
        <fullName evidence="3">DUF2974 domain-containing protein</fullName>
    </recommendedName>
</protein>
<dbReference type="RefSeq" id="WP_133286680.1">
    <property type="nucleotide sequence ID" value="NZ_SMSJ01000001.1"/>
</dbReference>
<name>A0A4R5QLW7_9PROT</name>
<dbReference type="Gene3D" id="3.40.50.1820">
    <property type="entry name" value="alpha/beta hydrolase"/>
    <property type="match status" value="1"/>
</dbReference>
<gene>
    <name evidence="1" type="ORF">E2C06_00845</name>
</gene>
<accession>A0A4R5QLW7</accession>
<dbReference type="EMBL" id="SMSJ01000001">
    <property type="protein sequence ID" value="TDH64524.1"/>
    <property type="molecule type" value="Genomic_DNA"/>
</dbReference>
<sequence>MTPTADALLSQLAAAAYSDVPVTLPAGFTALDPSNFNMPLQPGETFSSGIFKSGNGAALLGVGFLEGQAAIIVSFRGSDDSTDSQQDLNNINAAYNSFGTLVTTVDQASAAWGIPVVVTGHSLGGSLAQLYMESHPNQPGMPGHAAVTFGSGGAILPAGTDERILNYVIADDPAVFIGAHRAEIGDALRANPTLADVVATEVAEQFPGLTKAQALASLPNLTANYDNQGQIVLLPGQDGRLDSGADLANLSRLDAARHDVNLYVTEVAQAYTPSHSVIIPEAASTDPELRLLQAIYDGSHQDPAASRSVTDQLLRNFGNNVTGGLVDDANGTFNDVRDTLGDIGNDLQLT</sequence>
<proteinExistence type="predicted"/>
<dbReference type="AlphaFoldDB" id="A0A4R5QLW7"/>
<reference evidence="1 2" key="1">
    <citation type="journal article" date="2016" name="J. Microbiol.">
        <title>Dankookia rubra gen. nov., sp. nov., an alphaproteobacterium isolated from sediment of a shallow stream.</title>
        <authorList>
            <person name="Kim W.H."/>
            <person name="Kim D.H."/>
            <person name="Kang K."/>
            <person name="Ahn T.Y."/>
        </authorList>
    </citation>
    <scope>NUCLEOTIDE SEQUENCE [LARGE SCALE GENOMIC DNA]</scope>
    <source>
        <strain evidence="1 2">JCM30602</strain>
    </source>
</reference>
<comment type="caution">
    <text evidence="1">The sequence shown here is derived from an EMBL/GenBank/DDBJ whole genome shotgun (WGS) entry which is preliminary data.</text>
</comment>
<keyword evidence="2" id="KW-1185">Reference proteome</keyword>
<dbReference type="Proteomes" id="UP000295096">
    <property type="component" value="Unassembled WGS sequence"/>
</dbReference>
<dbReference type="SUPFAM" id="SSF53474">
    <property type="entry name" value="alpha/beta-Hydrolases"/>
    <property type="match status" value="1"/>
</dbReference>
<evidence type="ECO:0008006" key="3">
    <source>
        <dbReference type="Google" id="ProtNLM"/>
    </source>
</evidence>
<dbReference type="InterPro" id="IPR029058">
    <property type="entry name" value="AB_hydrolase_fold"/>
</dbReference>
<dbReference type="Pfam" id="PF26363">
    <property type="entry name" value="Phospholipase-like"/>
    <property type="match status" value="1"/>
</dbReference>
<evidence type="ECO:0000313" key="1">
    <source>
        <dbReference type="EMBL" id="TDH64524.1"/>
    </source>
</evidence>
<evidence type="ECO:0000313" key="2">
    <source>
        <dbReference type="Proteomes" id="UP000295096"/>
    </source>
</evidence>